<dbReference type="Gene3D" id="2.10.25.10">
    <property type="entry name" value="Laminin"/>
    <property type="match status" value="1"/>
</dbReference>
<dbReference type="Gene3D" id="2.60.120.260">
    <property type="entry name" value="Galactose-binding domain-like"/>
    <property type="match status" value="1"/>
</dbReference>
<dbReference type="PANTHER" id="PTHR24543">
    <property type="entry name" value="MULTICOPPER OXIDASE-RELATED"/>
    <property type="match status" value="1"/>
</dbReference>
<evidence type="ECO:0000259" key="6">
    <source>
        <dbReference type="PROSITE" id="PS50022"/>
    </source>
</evidence>
<evidence type="ECO:0000313" key="8">
    <source>
        <dbReference type="EMBL" id="OWF47462.1"/>
    </source>
</evidence>
<dbReference type="PROSITE" id="PS01285">
    <property type="entry name" value="FA58C_1"/>
    <property type="match status" value="1"/>
</dbReference>
<dbReference type="SUPFAM" id="SSF57196">
    <property type="entry name" value="EGF/Laminin"/>
    <property type="match status" value="1"/>
</dbReference>
<dbReference type="InterPro" id="IPR013783">
    <property type="entry name" value="Ig-like_fold"/>
</dbReference>
<dbReference type="Pfam" id="PF05345">
    <property type="entry name" value="He_PIG"/>
    <property type="match status" value="1"/>
</dbReference>
<dbReference type="PROSITE" id="PS00010">
    <property type="entry name" value="ASX_HYDROXYL"/>
    <property type="match status" value="1"/>
</dbReference>
<name>A0A210QFD8_MIZYE</name>
<feature type="disulfide bond" evidence="5">
    <location>
        <begin position="127"/>
        <end position="136"/>
    </location>
</feature>
<dbReference type="InterPro" id="IPR000421">
    <property type="entry name" value="FA58C"/>
</dbReference>
<evidence type="ECO:0000313" key="9">
    <source>
        <dbReference type="Proteomes" id="UP000242188"/>
    </source>
</evidence>
<dbReference type="Pfam" id="PF00008">
    <property type="entry name" value="EGF"/>
    <property type="match status" value="1"/>
</dbReference>
<dbReference type="GO" id="GO:0005509">
    <property type="term" value="F:calcium ion binding"/>
    <property type="evidence" value="ECO:0007669"/>
    <property type="project" value="InterPro"/>
</dbReference>
<dbReference type="InterPro" id="IPR000152">
    <property type="entry name" value="EGF-type_Asp/Asn_hydroxyl_site"/>
</dbReference>
<evidence type="ECO:0000256" key="5">
    <source>
        <dbReference type="PROSITE-ProRule" id="PRU00076"/>
    </source>
</evidence>
<dbReference type="AlphaFoldDB" id="A0A210QFD8"/>
<comment type="caution">
    <text evidence="8">The sequence shown here is derived from an EMBL/GenBank/DDBJ whole genome shotgun (WGS) entry which is preliminary data.</text>
</comment>
<dbReference type="InterPro" id="IPR000742">
    <property type="entry name" value="EGF"/>
</dbReference>
<proteinExistence type="predicted"/>
<evidence type="ECO:0000256" key="2">
    <source>
        <dbReference type="ARBA" id="ARBA00022729"/>
    </source>
</evidence>
<dbReference type="PROSITE" id="PS00022">
    <property type="entry name" value="EGF_1"/>
    <property type="match status" value="1"/>
</dbReference>
<comment type="caution">
    <text evidence="5">Lacks conserved residue(s) required for the propagation of feature annotation.</text>
</comment>
<dbReference type="InterPro" id="IPR001881">
    <property type="entry name" value="EGF-like_Ca-bd_dom"/>
</dbReference>
<keyword evidence="9" id="KW-1185">Reference proteome</keyword>
<dbReference type="FunFam" id="2.10.25.10:FF:000066">
    <property type="entry name" value="FAT atypical cadherin 4"/>
    <property type="match status" value="1"/>
</dbReference>
<dbReference type="InterPro" id="IPR008979">
    <property type="entry name" value="Galactose-bd-like_sf"/>
</dbReference>
<organism evidence="8 9">
    <name type="scientific">Mizuhopecten yessoensis</name>
    <name type="common">Japanese scallop</name>
    <name type="synonym">Patinopecten yessoensis</name>
    <dbReference type="NCBI Taxonomy" id="6573"/>
    <lineage>
        <taxon>Eukaryota</taxon>
        <taxon>Metazoa</taxon>
        <taxon>Spiralia</taxon>
        <taxon>Lophotrochozoa</taxon>
        <taxon>Mollusca</taxon>
        <taxon>Bivalvia</taxon>
        <taxon>Autobranchia</taxon>
        <taxon>Pteriomorphia</taxon>
        <taxon>Pectinida</taxon>
        <taxon>Pectinoidea</taxon>
        <taxon>Pectinidae</taxon>
        <taxon>Mizuhopecten</taxon>
    </lineage>
</organism>
<dbReference type="SMART" id="SM00179">
    <property type="entry name" value="EGF_CA"/>
    <property type="match status" value="1"/>
</dbReference>
<keyword evidence="2" id="KW-0732">Signal</keyword>
<keyword evidence="1 5" id="KW-0245">EGF-like domain</keyword>
<dbReference type="Pfam" id="PF00754">
    <property type="entry name" value="F5_F8_type_C"/>
    <property type="match status" value="1"/>
</dbReference>
<evidence type="ECO:0000256" key="4">
    <source>
        <dbReference type="ARBA" id="ARBA00023157"/>
    </source>
</evidence>
<accession>A0A210QFD8</accession>
<dbReference type="Gene3D" id="2.60.40.10">
    <property type="entry name" value="Immunoglobulins"/>
    <property type="match status" value="1"/>
</dbReference>
<keyword evidence="4 5" id="KW-1015">Disulfide bond</keyword>
<feature type="domain" description="F5/8 type C" evidence="6">
    <location>
        <begin position="140"/>
        <end position="281"/>
    </location>
</feature>
<dbReference type="SMART" id="SM00181">
    <property type="entry name" value="EGF"/>
    <property type="match status" value="1"/>
</dbReference>
<dbReference type="EMBL" id="NEDP02003883">
    <property type="protein sequence ID" value="OWF47462.1"/>
    <property type="molecule type" value="Genomic_DNA"/>
</dbReference>
<dbReference type="Proteomes" id="UP000242188">
    <property type="component" value="Unassembled WGS sequence"/>
</dbReference>
<dbReference type="PROSITE" id="PS50026">
    <property type="entry name" value="EGF_3"/>
    <property type="match status" value="1"/>
</dbReference>
<keyword evidence="3" id="KW-0677">Repeat</keyword>
<protein>
    <submittedName>
        <fullName evidence="8">EGF-like repeat and discoidin I-like domain-containing protein 3</fullName>
    </submittedName>
</protein>
<dbReference type="SUPFAM" id="SSF49785">
    <property type="entry name" value="Galactose-binding domain-like"/>
    <property type="match status" value="1"/>
</dbReference>
<dbReference type="PROSITE" id="PS50022">
    <property type="entry name" value="FA58C_3"/>
    <property type="match status" value="1"/>
</dbReference>
<evidence type="ECO:0000259" key="7">
    <source>
        <dbReference type="PROSITE" id="PS50026"/>
    </source>
</evidence>
<gene>
    <name evidence="8" type="ORF">KP79_PYT07696</name>
</gene>
<dbReference type="SMART" id="SM00231">
    <property type="entry name" value="FA58C"/>
    <property type="match status" value="1"/>
</dbReference>
<dbReference type="OrthoDB" id="6233064at2759"/>
<sequence length="288" mass="31504">MAIIATSLPPVWSAHAHVGFFGTFKGEEKVNIKLEAEDPEGGTLTFALVAGNLPPGITLNGTTGLVVGVVPDVTRSYSFTIRALDFHNKYADAVFKMETLKFDHCSTSPCLHNGECTDTTGGFTCNCTTDYGGQKCEHVCLNNAVSIQSRSVIPDAQMTAYLTSSTYLASNGRYGASGYGWCGTSTNSWLQVDLGNMTTIYKVTTQGYYRTQYTSSYTLSYSTDGNTFHKVNDTNGNEHTFSANTAVLTYTLPTPTVARFIRFHPKSFIRLPCLKVELYGCRVYHISE</sequence>
<feature type="domain" description="EGF-like" evidence="7">
    <location>
        <begin position="101"/>
        <end position="137"/>
    </location>
</feature>
<dbReference type="CDD" id="cd00057">
    <property type="entry name" value="FA58C"/>
    <property type="match status" value="1"/>
</dbReference>
<evidence type="ECO:0000256" key="1">
    <source>
        <dbReference type="ARBA" id="ARBA00022536"/>
    </source>
</evidence>
<dbReference type="CDD" id="cd00054">
    <property type="entry name" value="EGF_CA"/>
    <property type="match status" value="1"/>
</dbReference>
<reference evidence="8 9" key="1">
    <citation type="journal article" date="2017" name="Nat. Ecol. Evol.">
        <title>Scallop genome provides insights into evolution of bilaterian karyotype and development.</title>
        <authorList>
            <person name="Wang S."/>
            <person name="Zhang J."/>
            <person name="Jiao W."/>
            <person name="Li J."/>
            <person name="Xun X."/>
            <person name="Sun Y."/>
            <person name="Guo X."/>
            <person name="Huan P."/>
            <person name="Dong B."/>
            <person name="Zhang L."/>
            <person name="Hu X."/>
            <person name="Sun X."/>
            <person name="Wang J."/>
            <person name="Zhao C."/>
            <person name="Wang Y."/>
            <person name="Wang D."/>
            <person name="Huang X."/>
            <person name="Wang R."/>
            <person name="Lv J."/>
            <person name="Li Y."/>
            <person name="Zhang Z."/>
            <person name="Liu B."/>
            <person name="Lu W."/>
            <person name="Hui Y."/>
            <person name="Liang J."/>
            <person name="Zhou Z."/>
            <person name="Hou R."/>
            <person name="Li X."/>
            <person name="Liu Y."/>
            <person name="Li H."/>
            <person name="Ning X."/>
            <person name="Lin Y."/>
            <person name="Zhao L."/>
            <person name="Xing Q."/>
            <person name="Dou J."/>
            <person name="Li Y."/>
            <person name="Mao J."/>
            <person name="Guo H."/>
            <person name="Dou H."/>
            <person name="Li T."/>
            <person name="Mu C."/>
            <person name="Jiang W."/>
            <person name="Fu Q."/>
            <person name="Fu X."/>
            <person name="Miao Y."/>
            <person name="Liu J."/>
            <person name="Yu Q."/>
            <person name="Li R."/>
            <person name="Liao H."/>
            <person name="Li X."/>
            <person name="Kong Y."/>
            <person name="Jiang Z."/>
            <person name="Chourrout D."/>
            <person name="Li R."/>
            <person name="Bao Z."/>
        </authorList>
    </citation>
    <scope>NUCLEOTIDE SEQUENCE [LARGE SCALE GENOMIC DNA]</scope>
    <source>
        <strain evidence="8 9">PY_sf001</strain>
    </source>
</reference>
<evidence type="ECO:0000256" key="3">
    <source>
        <dbReference type="ARBA" id="ARBA00022737"/>
    </source>
</evidence>